<dbReference type="GO" id="GO:0010468">
    <property type="term" value="P:regulation of gene expression"/>
    <property type="evidence" value="ECO:0007669"/>
    <property type="project" value="InterPro"/>
</dbReference>
<dbReference type="InterPro" id="IPR024768">
    <property type="entry name" value="Marf1"/>
</dbReference>
<dbReference type="GO" id="GO:0005777">
    <property type="term" value="C:peroxisome"/>
    <property type="evidence" value="ECO:0007669"/>
    <property type="project" value="InterPro"/>
</dbReference>
<dbReference type="Pfam" id="PF01936">
    <property type="entry name" value="NYN"/>
    <property type="match status" value="1"/>
</dbReference>
<keyword evidence="3" id="KW-1185">Reference proteome</keyword>
<feature type="domain" description="NYN" evidence="1">
    <location>
        <begin position="16"/>
        <end position="142"/>
    </location>
</feature>
<proteinExistence type="predicted"/>
<dbReference type="PANTHER" id="PTHR14379">
    <property type="entry name" value="LIMKAIN B LKAP"/>
    <property type="match status" value="1"/>
</dbReference>
<dbReference type="InterPro" id="IPR021139">
    <property type="entry name" value="NYN"/>
</dbReference>
<dbReference type="PANTHER" id="PTHR14379:SF22">
    <property type="entry name" value="ENDONUCLEASE OR GLYCOSYL HYDROLASE"/>
    <property type="match status" value="1"/>
</dbReference>
<name>A0A6D2JTE5_9BRAS</name>
<comment type="caution">
    <text evidence="2">The sequence shown here is derived from an EMBL/GenBank/DDBJ whole genome shotgun (WGS) entry which is preliminary data.</text>
</comment>
<dbReference type="AlphaFoldDB" id="A0A6D2JTE5"/>
<dbReference type="GO" id="GO:0004540">
    <property type="term" value="F:RNA nuclease activity"/>
    <property type="evidence" value="ECO:0007669"/>
    <property type="project" value="InterPro"/>
</dbReference>
<protein>
    <recommendedName>
        <fullName evidence="1">NYN domain-containing protein</fullName>
    </recommendedName>
</protein>
<evidence type="ECO:0000313" key="2">
    <source>
        <dbReference type="EMBL" id="CAA7042596.1"/>
    </source>
</evidence>
<sequence>MNSIRRRSATTKTAETWVCWDMDTCPVPDGHDARLVGPSIESALNKEGYTGPLTITAFGNLKPILRKTPVVHRNLSNSGIHLNHVRGFAEIFDKFLTWTLHNQPPANILFITGRELAQVYSEWFSTLERQGYTILHAKPRGSPQANEKSYLWEHLLLGDCPLYEKSKTNRLRPRATYFCTTCDTCPGQRFVDFAEHLKERPHLERVSIITS</sequence>
<gene>
    <name evidence="2" type="ORF">MERR_LOCUS29831</name>
</gene>
<dbReference type="OrthoDB" id="549353at2759"/>
<evidence type="ECO:0000313" key="3">
    <source>
        <dbReference type="Proteomes" id="UP000467841"/>
    </source>
</evidence>
<dbReference type="EMBL" id="CACVBM020001273">
    <property type="protein sequence ID" value="CAA7042596.1"/>
    <property type="molecule type" value="Genomic_DNA"/>
</dbReference>
<organism evidence="2 3">
    <name type="scientific">Microthlaspi erraticum</name>
    <dbReference type="NCBI Taxonomy" id="1685480"/>
    <lineage>
        <taxon>Eukaryota</taxon>
        <taxon>Viridiplantae</taxon>
        <taxon>Streptophyta</taxon>
        <taxon>Embryophyta</taxon>
        <taxon>Tracheophyta</taxon>
        <taxon>Spermatophyta</taxon>
        <taxon>Magnoliopsida</taxon>
        <taxon>eudicotyledons</taxon>
        <taxon>Gunneridae</taxon>
        <taxon>Pentapetalae</taxon>
        <taxon>rosids</taxon>
        <taxon>malvids</taxon>
        <taxon>Brassicales</taxon>
        <taxon>Brassicaceae</taxon>
        <taxon>Coluteocarpeae</taxon>
        <taxon>Microthlaspi</taxon>
    </lineage>
</organism>
<dbReference type="CDD" id="cd10910">
    <property type="entry name" value="PIN_limkain_b1_N_like"/>
    <property type="match status" value="1"/>
</dbReference>
<accession>A0A6D2JTE5</accession>
<dbReference type="Proteomes" id="UP000467841">
    <property type="component" value="Unassembled WGS sequence"/>
</dbReference>
<evidence type="ECO:0000259" key="1">
    <source>
        <dbReference type="Pfam" id="PF01936"/>
    </source>
</evidence>
<reference evidence="2" key="1">
    <citation type="submission" date="2020-01" db="EMBL/GenBank/DDBJ databases">
        <authorList>
            <person name="Mishra B."/>
        </authorList>
    </citation>
    <scope>NUCLEOTIDE SEQUENCE [LARGE SCALE GENOMIC DNA]</scope>
</reference>